<evidence type="ECO:0000256" key="4">
    <source>
        <dbReference type="ARBA" id="ARBA00022898"/>
    </source>
</evidence>
<dbReference type="Proteomes" id="UP001302349">
    <property type="component" value="Chromosome"/>
</dbReference>
<evidence type="ECO:0000256" key="2">
    <source>
        <dbReference type="ARBA" id="ARBA00022576"/>
    </source>
</evidence>
<protein>
    <submittedName>
        <fullName evidence="6">Methionine aminotransferase</fullName>
    </submittedName>
</protein>
<keyword evidence="3" id="KW-0808">Transferase</keyword>
<dbReference type="InterPro" id="IPR015421">
    <property type="entry name" value="PyrdxlP-dep_Trfase_major"/>
</dbReference>
<dbReference type="CDD" id="cd00609">
    <property type="entry name" value="AAT_like"/>
    <property type="match status" value="1"/>
</dbReference>
<keyword evidence="7" id="KW-1185">Reference proteome</keyword>
<dbReference type="Gene3D" id="3.40.640.10">
    <property type="entry name" value="Type I PLP-dependent aspartate aminotransferase-like (Major domain)"/>
    <property type="match status" value="1"/>
</dbReference>
<dbReference type="EMBL" id="CP136051">
    <property type="protein sequence ID" value="WOK06884.1"/>
    <property type="molecule type" value="Genomic_DNA"/>
</dbReference>
<dbReference type="NCBIfam" id="NF006569">
    <property type="entry name" value="PRK09082.1"/>
    <property type="match status" value="1"/>
</dbReference>
<keyword evidence="4" id="KW-0663">Pyridoxal phosphate</keyword>
<dbReference type="InterPro" id="IPR051326">
    <property type="entry name" value="Kynurenine-oxoglutarate_AT"/>
</dbReference>
<dbReference type="InterPro" id="IPR015424">
    <property type="entry name" value="PyrdxlP-dep_Trfase"/>
</dbReference>
<name>A0ABZ0IRW8_9BACT</name>
<gene>
    <name evidence="6" type="ORF">RT717_27835</name>
</gene>
<evidence type="ECO:0000259" key="5">
    <source>
        <dbReference type="Pfam" id="PF00155"/>
    </source>
</evidence>
<proteinExistence type="predicted"/>
<evidence type="ECO:0000313" key="7">
    <source>
        <dbReference type="Proteomes" id="UP001302349"/>
    </source>
</evidence>
<dbReference type="InterPro" id="IPR004839">
    <property type="entry name" value="Aminotransferase_I/II_large"/>
</dbReference>
<evidence type="ECO:0000313" key="6">
    <source>
        <dbReference type="EMBL" id="WOK06884.1"/>
    </source>
</evidence>
<organism evidence="6 7">
    <name type="scientific">Imperialibacter roseus</name>
    <dbReference type="NCBI Taxonomy" id="1324217"/>
    <lineage>
        <taxon>Bacteria</taxon>
        <taxon>Pseudomonadati</taxon>
        <taxon>Bacteroidota</taxon>
        <taxon>Cytophagia</taxon>
        <taxon>Cytophagales</taxon>
        <taxon>Flammeovirgaceae</taxon>
        <taxon>Imperialibacter</taxon>
    </lineage>
</organism>
<dbReference type="Pfam" id="PF00155">
    <property type="entry name" value="Aminotran_1_2"/>
    <property type="match status" value="1"/>
</dbReference>
<evidence type="ECO:0000256" key="3">
    <source>
        <dbReference type="ARBA" id="ARBA00022679"/>
    </source>
</evidence>
<feature type="domain" description="Aminotransferase class I/classII large" evidence="5">
    <location>
        <begin position="29"/>
        <end position="376"/>
    </location>
</feature>
<dbReference type="RefSeq" id="WP_317489577.1">
    <property type="nucleotide sequence ID" value="NZ_CP136051.1"/>
</dbReference>
<reference evidence="6 7" key="1">
    <citation type="journal article" date="2023" name="Microbiol. Resour. Announc.">
        <title>Complete Genome Sequence of Imperialibacter roseus strain P4T.</title>
        <authorList>
            <person name="Tizabi D.R."/>
            <person name="Bachvaroff T."/>
            <person name="Hill R.T."/>
        </authorList>
    </citation>
    <scope>NUCLEOTIDE SEQUENCE [LARGE SCALE GENOMIC DNA]</scope>
    <source>
        <strain evidence="6 7">P4T</strain>
    </source>
</reference>
<dbReference type="PANTHER" id="PTHR43807">
    <property type="entry name" value="FI04487P"/>
    <property type="match status" value="1"/>
</dbReference>
<keyword evidence="2 6" id="KW-0032">Aminotransferase</keyword>
<sequence length="383" mass="42677">MTPISSKLPDVGTSIFTVMSKLALDEGAVNLSQGFPDFPISEELAEEVMKAMKAGLNQYAPMPGYPPLLKAISEKVQHTFGWTPDPATEVMVTAGATESIVCAILTLVKEGDEVIVFEPAYDSYQPCIALAGGTMVPIPLNFPDYSIPWDQVEDSITSRTRMIVVNTPHNPSGAILAESDLEQLERLAHKHGIYILGDEAYEHIIFEGKKHHSLLSRPSLKPWAIAVFSFGKTFHVTGWKIGYMVTHPELMVEMKKVHQFLTFSVSTPMQAGIAAYLSSGDHYSGIGPMFQKKRDLFLDCIKGTDWKPLASHGTYFQVVSYDEITKENDYDLAIRLTKEMKVASIPVSVFYHNRTDHKVLRFCFAKQDETIIQGAEKLCRILK</sequence>
<accession>A0ABZ0IRW8</accession>
<dbReference type="PANTHER" id="PTHR43807:SF20">
    <property type="entry name" value="FI04487P"/>
    <property type="match status" value="1"/>
</dbReference>
<dbReference type="InterPro" id="IPR015422">
    <property type="entry name" value="PyrdxlP-dep_Trfase_small"/>
</dbReference>
<evidence type="ECO:0000256" key="1">
    <source>
        <dbReference type="ARBA" id="ARBA00001933"/>
    </source>
</evidence>
<dbReference type="SUPFAM" id="SSF53383">
    <property type="entry name" value="PLP-dependent transferases"/>
    <property type="match status" value="1"/>
</dbReference>
<dbReference type="Gene3D" id="3.90.1150.10">
    <property type="entry name" value="Aspartate Aminotransferase, domain 1"/>
    <property type="match status" value="1"/>
</dbReference>
<comment type="cofactor">
    <cofactor evidence="1">
        <name>pyridoxal 5'-phosphate</name>
        <dbReference type="ChEBI" id="CHEBI:597326"/>
    </cofactor>
</comment>
<dbReference type="GO" id="GO:0008483">
    <property type="term" value="F:transaminase activity"/>
    <property type="evidence" value="ECO:0007669"/>
    <property type="project" value="UniProtKB-KW"/>
</dbReference>